<dbReference type="PANTHER" id="PTHR39638">
    <property type="entry name" value="YCF35"/>
    <property type="match status" value="1"/>
</dbReference>
<dbReference type="Pfam" id="PF06868">
    <property type="entry name" value="DUF1257"/>
    <property type="match status" value="1"/>
</dbReference>
<name>A0A8F5PN36_9STRA</name>
<organism evidence="5">
    <name type="scientific">Chaetoceros pseudocurvisetus</name>
    <dbReference type="NCBI Taxonomy" id="426637"/>
    <lineage>
        <taxon>Eukaryota</taxon>
        <taxon>Sar</taxon>
        <taxon>Stramenopiles</taxon>
        <taxon>Ochrophyta</taxon>
        <taxon>Bacillariophyta</taxon>
        <taxon>Coscinodiscophyceae</taxon>
        <taxon>Chaetocerotophycidae</taxon>
        <taxon>Chaetocerotales</taxon>
        <taxon>Chaetocerotaceae</taxon>
        <taxon>Chaetoceros</taxon>
    </lineage>
</organism>
<reference evidence="5" key="1">
    <citation type="submission" date="2021-03" db="EMBL/GenBank/DDBJ databases">
        <authorList>
            <person name="Xu Q."/>
            <person name="Chen N."/>
        </authorList>
    </citation>
    <scope>NUCLEOTIDE SEQUENCE</scope>
</reference>
<evidence type="ECO:0000256" key="3">
    <source>
        <dbReference type="ARBA" id="ARBA00021585"/>
    </source>
</evidence>
<keyword evidence="4 5" id="KW-0934">Plastid</keyword>
<evidence type="ECO:0000256" key="4">
    <source>
        <dbReference type="ARBA" id="ARBA00022640"/>
    </source>
</evidence>
<evidence type="ECO:0000256" key="2">
    <source>
        <dbReference type="ARBA" id="ARBA00009068"/>
    </source>
</evidence>
<sequence>MSHFTTMKTSFQNLSYLEKALNKLEIVHQKQNSENEYTKSNLIIHQSNGYDIEFAWNGQEYELIVDMSFWEQSCPVESFIDKVAQHYAGEVIVGESQKLGFQPVKYQQNEDGSNTVVLERWNERS</sequence>
<evidence type="ECO:0000313" key="5">
    <source>
        <dbReference type="EMBL" id="QXM17586.1"/>
    </source>
</evidence>
<dbReference type="AlphaFoldDB" id="A0A8F5PN36"/>
<comment type="subcellular location">
    <subcellularLocation>
        <location evidence="1">Plastid</location>
    </subcellularLocation>
</comment>
<comment type="similarity">
    <text evidence="2">Belongs to the ycf35 family.</text>
</comment>
<protein>
    <recommendedName>
        <fullName evidence="3">Uncharacterized protein ycf35</fullName>
    </recommendedName>
</protein>
<gene>
    <name evidence="5" type="primary">ycf35</name>
</gene>
<dbReference type="PANTHER" id="PTHR39638:SF2">
    <property type="entry name" value="YCF35"/>
    <property type="match status" value="1"/>
</dbReference>
<accession>A0A8F5PN36</accession>
<dbReference type="EMBL" id="MW845777">
    <property type="protein sequence ID" value="QXM17586.1"/>
    <property type="molecule type" value="Genomic_DNA"/>
</dbReference>
<proteinExistence type="inferred from homology"/>
<dbReference type="InterPro" id="IPR009666">
    <property type="entry name" value="Uncharacterised_Ycf35"/>
</dbReference>
<keyword evidence="5" id="KW-0150">Chloroplast</keyword>
<dbReference type="GO" id="GO:0009536">
    <property type="term" value="C:plastid"/>
    <property type="evidence" value="ECO:0007669"/>
    <property type="project" value="UniProtKB-SubCell"/>
</dbReference>
<geneLocation type="chloroplast" evidence="5"/>
<evidence type="ECO:0000256" key="1">
    <source>
        <dbReference type="ARBA" id="ARBA00004474"/>
    </source>
</evidence>